<dbReference type="InterPro" id="IPR050834">
    <property type="entry name" value="Glycosyltransf_2"/>
</dbReference>
<evidence type="ECO:0000259" key="2">
    <source>
        <dbReference type="Pfam" id="PF10111"/>
    </source>
</evidence>
<dbReference type="Proteomes" id="UP000549617">
    <property type="component" value="Unassembled WGS sequence"/>
</dbReference>
<feature type="domain" description="Glycosyltransferase 2-like prokaryotic type" evidence="2">
    <location>
        <begin position="159"/>
        <end position="226"/>
    </location>
</feature>
<feature type="domain" description="Glycosyltransferase 2-like" evidence="1">
    <location>
        <begin position="26"/>
        <end position="131"/>
    </location>
</feature>
<dbReference type="GO" id="GO:0016740">
    <property type="term" value="F:transferase activity"/>
    <property type="evidence" value="ECO:0007669"/>
    <property type="project" value="UniProtKB-KW"/>
</dbReference>
<accession>A0A7W9AHT1</accession>
<dbReference type="InterPro" id="IPR001173">
    <property type="entry name" value="Glyco_trans_2-like"/>
</dbReference>
<dbReference type="InterPro" id="IPR019290">
    <property type="entry name" value="GlycosylTrfase-like_prok"/>
</dbReference>
<keyword evidence="3" id="KW-0808">Transferase</keyword>
<evidence type="ECO:0000313" key="4">
    <source>
        <dbReference type="Proteomes" id="UP000549617"/>
    </source>
</evidence>
<dbReference type="RefSeq" id="WP_184017528.1">
    <property type="nucleotide sequence ID" value="NZ_JACIJC010000003.1"/>
</dbReference>
<evidence type="ECO:0000259" key="1">
    <source>
        <dbReference type="Pfam" id="PF00535"/>
    </source>
</evidence>
<sequence>MHREWFYDALHNSSDRGSDADVISVSVVIPTYNRKETLARAIASVQAQDYAVSEIIIVDDGSTDGSADLPILADERITYLVNAQNLGSQASRNRGIRQATGDVLAFLDSDDYWRPDKIDLQLQAAQDAGLTDKFCVTCGHEQFGDNGGSRFLPPALINLETVLVHNLIGPTSNILISRALLDDVGHFDASMPSCQDWELFIRILEQTPIIGVPEILTYQDTDSNVRISRNRKKVTAGHQALFRKTRTMKDFMSLSLSKRWAIRARQEIALLRRSVPI</sequence>
<protein>
    <submittedName>
        <fullName evidence="3">Glycosyltransferase involved in cell wall biosynthesis</fullName>
    </submittedName>
</protein>
<dbReference type="Pfam" id="PF10111">
    <property type="entry name" value="Glyco_tranf_2_2"/>
    <property type="match status" value="1"/>
</dbReference>
<dbReference type="InterPro" id="IPR029044">
    <property type="entry name" value="Nucleotide-diphossugar_trans"/>
</dbReference>
<dbReference type="Gene3D" id="3.90.550.10">
    <property type="entry name" value="Spore Coat Polysaccharide Biosynthesis Protein SpsA, Chain A"/>
    <property type="match status" value="1"/>
</dbReference>
<keyword evidence="4" id="KW-1185">Reference proteome</keyword>
<dbReference type="PANTHER" id="PTHR43685:SF2">
    <property type="entry name" value="GLYCOSYLTRANSFERASE 2-LIKE DOMAIN-CONTAINING PROTEIN"/>
    <property type="match status" value="1"/>
</dbReference>
<gene>
    <name evidence="3" type="ORF">FHS49_001767</name>
</gene>
<name>A0A7W9AHT1_9SPHN</name>
<proteinExistence type="predicted"/>
<comment type="caution">
    <text evidence="3">The sequence shown here is derived from an EMBL/GenBank/DDBJ whole genome shotgun (WGS) entry which is preliminary data.</text>
</comment>
<dbReference type="PANTHER" id="PTHR43685">
    <property type="entry name" value="GLYCOSYLTRANSFERASE"/>
    <property type="match status" value="1"/>
</dbReference>
<dbReference type="SUPFAM" id="SSF53448">
    <property type="entry name" value="Nucleotide-diphospho-sugar transferases"/>
    <property type="match status" value="1"/>
</dbReference>
<dbReference type="CDD" id="cd00761">
    <property type="entry name" value="Glyco_tranf_GTA_type"/>
    <property type="match status" value="1"/>
</dbReference>
<evidence type="ECO:0000313" key="3">
    <source>
        <dbReference type="EMBL" id="MBB5685751.1"/>
    </source>
</evidence>
<organism evidence="3 4">
    <name type="scientific">Sphingobium boeckii</name>
    <dbReference type="NCBI Taxonomy" id="1082345"/>
    <lineage>
        <taxon>Bacteria</taxon>
        <taxon>Pseudomonadati</taxon>
        <taxon>Pseudomonadota</taxon>
        <taxon>Alphaproteobacteria</taxon>
        <taxon>Sphingomonadales</taxon>
        <taxon>Sphingomonadaceae</taxon>
        <taxon>Sphingobium</taxon>
    </lineage>
</organism>
<dbReference type="AlphaFoldDB" id="A0A7W9AHT1"/>
<dbReference type="EMBL" id="JACIJC010000003">
    <property type="protein sequence ID" value="MBB5685751.1"/>
    <property type="molecule type" value="Genomic_DNA"/>
</dbReference>
<reference evidence="3 4" key="1">
    <citation type="submission" date="2020-08" db="EMBL/GenBank/DDBJ databases">
        <title>Genomic Encyclopedia of Type Strains, Phase IV (KMG-IV): sequencing the most valuable type-strain genomes for metagenomic binning, comparative biology and taxonomic classification.</title>
        <authorList>
            <person name="Goeker M."/>
        </authorList>
    </citation>
    <scope>NUCLEOTIDE SEQUENCE [LARGE SCALE GENOMIC DNA]</scope>
    <source>
        <strain evidence="3 4">DSM 25079</strain>
    </source>
</reference>
<dbReference type="Pfam" id="PF00535">
    <property type="entry name" value="Glycos_transf_2"/>
    <property type="match status" value="1"/>
</dbReference>